<dbReference type="PANTHER" id="PTHR21098">
    <property type="entry name" value="RIBOFLAVIN SYNTHASE ALPHA CHAIN"/>
    <property type="match status" value="1"/>
</dbReference>
<evidence type="ECO:0000256" key="3">
    <source>
        <dbReference type="PROSITE-ProRule" id="PRU00524"/>
    </source>
</evidence>
<gene>
    <name evidence="5" type="primary">RIB5</name>
    <name evidence="5" type="synonym">ribE</name>
</gene>
<organism evidence="5">
    <name type="scientific">uncultured marine group II/III euryarchaeote KM3_203_B10</name>
    <dbReference type="NCBI Taxonomy" id="1457981"/>
    <lineage>
        <taxon>Archaea</taxon>
        <taxon>Methanobacteriati</taxon>
        <taxon>Methanobacteriota</taxon>
        <taxon>environmental samples</taxon>
    </lineage>
</organism>
<dbReference type="GO" id="GO:0004746">
    <property type="term" value="F:riboflavin synthase activity"/>
    <property type="evidence" value="ECO:0007669"/>
    <property type="project" value="UniProtKB-UniRule"/>
</dbReference>
<dbReference type="NCBIfam" id="TIGR00187">
    <property type="entry name" value="ribE"/>
    <property type="match status" value="1"/>
</dbReference>
<keyword evidence="5" id="KW-0808">Transferase</keyword>
<name>A0A075H0N9_9EURY</name>
<protein>
    <recommendedName>
        <fullName evidence="2">Riboflavin synthase</fullName>
        <ecNumber evidence="2">2.5.1.9</ecNumber>
    </recommendedName>
</protein>
<dbReference type="InterPro" id="IPR023366">
    <property type="entry name" value="ATP_synth_asu-like_sf"/>
</dbReference>
<dbReference type="CDD" id="cd00402">
    <property type="entry name" value="Riboflavin_synthase_like"/>
    <property type="match status" value="1"/>
</dbReference>
<dbReference type="NCBIfam" id="NF006767">
    <property type="entry name" value="PRK09289.1"/>
    <property type="match status" value="1"/>
</dbReference>
<sequence>MFTGIIQGVATIEHSERRGDVLTITANLPDNLAADLIEGASVALDGVCLTATAVHDHSVTFDLIEETLSCTTLNGCTSGRRLNIERAMKFGDEIGGHLVAGHVSGTATIERIDEGEHGRTLSLACSQAHIRGILPKGFVAVDGISLTVGVVEGLEGRFEVHLIPETLRITTIAEKQVGDKVNIELDPMTVAAIEGAKRAVEAGGAE</sequence>
<dbReference type="Gene3D" id="2.40.30.20">
    <property type="match status" value="2"/>
</dbReference>
<dbReference type="GO" id="GO:0009231">
    <property type="term" value="P:riboflavin biosynthetic process"/>
    <property type="evidence" value="ECO:0007669"/>
    <property type="project" value="TreeGrafter"/>
</dbReference>
<feature type="repeat" description="Lumazine-binding" evidence="3">
    <location>
        <begin position="98"/>
        <end position="196"/>
    </location>
</feature>
<feature type="domain" description="Lumazine-binding" evidence="4">
    <location>
        <begin position="98"/>
        <end position="196"/>
    </location>
</feature>
<dbReference type="EC" id="2.5.1.9" evidence="2"/>
<reference evidence="5" key="1">
    <citation type="journal article" date="2014" name="Genome Biol. Evol.">
        <title>Pangenome evidence for extensive interdomain horizontal transfer affecting lineage core and shell genes in uncultured planktonic thaumarchaeota and euryarchaeota.</title>
        <authorList>
            <person name="Deschamps P."/>
            <person name="Zivanovic Y."/>
            <person name="Moreira D."/>
            <person name="Rodriguez-Valera F."/>
            <person name="Lopez-Garcia P."/>
        </authorList>
    </citation>
    <scope>NUCLEOTIDE SEQUENCE</scope>
</reference>
<proteinExistence type="predicted"/>
<dbReference type="InterPro" id="IPR017938">
    <property type="entry name" value="Riboflavin_synthase-like_b-brl"/>
</dbReference>
<dbReference type="InterPro" id="IPR026017">
    <property type="entry name" value="Lumazine-bd_dom"/>
</dbReference>
<dbReference type="PANTHER" id="PTHR21098:SF0">
    <property type="entry name" value="RIBOFLAVIN SYNTHASE"/>
    <property type="match status" value="1"/>
</dbReference>
<dbReference type="InterPro" id="IPR001783">
    <property type="entry name" value="Lumazine-bd"/>
</dbReference>
<dbReference type="PIRSF" id="PIRSF000498">
    <property type="entry name" value="Riboflavin_syn_A"/>
    <property type="match status" value="1"/>
</dbReference>
<dbReference type="Pfam" id="PF00677">
    <property type="entry name" value="Lum_binding"/>
    <property type="match status" value="2"/>
</dbReference>
<dbReference type="EMBL" id="KF900804">
    <property type="protein sequence ID" value="AIF07513.1"/>
    <property type="molecule type" value="Genomic_DNA"/>
</dbReference>
<evidence type="ECO:0000259" key="4">
    <source>
        <dbReference type="PROSITE" id="PS51177"/>
    </source>
</evidence>
<accession>A0A075H0N9</accession>
<feature type="repeat" description="Lumazine-binding" evidence="3">
    <location>
        <begin position="1"/>
        <end position="97"/>
    </location>
</feature>
<dbReference type="NCBIfam" id="NF009566">
    <property type="entry name" value="PRK13020.1"/>
    <property type="match status" value="1"/>
</dbReference>
<feature type="domain" description="Lumazine-binding" evidence="4">
    <location>
        <begin position="1"/>
        <end position="97"/>
    </location>
</feature>
<evidence type="ECO:0000256" key="1">
    <source>
        <dbReference type="ARBA" id="ARBA00022737"/>
    </source>
</evidence>
<evidence type="ECO:0000256" key="2">
    <source>
        <dbReference type="NCBIfam" id="TIGR00187"/>
    </source>
</evidence>
<evidence type="ECO:0000313" key="5">
    <source>
        <dbReference type="EMBL" id="AIF07513.1"/>
    </source>
</evidence>
<dbReference type="PROSITE" id="PS51177">
    <property type="entry name" value="LUMAZINE_BIND"/>
    <property type="match status" value="2"/>
</dbReference>
<dbReference type="AlphaFoldDB" id="A0A075H0N9"/>
<dbReference type="SUPFAM" id="SSF63380">
    <property type="entry name" value="Riboflavin synthase domain-like"/>
    <property type="match status" value="2"/>
</dbReference>
<keyword evidence="1" id="KW-0677">Repeat</keyword>